<evidence type="ECO:0000313" key="7">
    <source>
        <dbReference type="EMBL" id="OJG36626.1"/>
    </source>
</evidence>
<dbReference type="EMBL" id="JXKM01000002">
    <property type="protein sequence ID" value="OJG36626.1"/>
    <property type="molecule type" value="Genomic_DNA"/>
</dbReference>
<dbReference type="Gene3D" id="3.40.190.10">
    <property type="entry name" value="Periplasmic binding protein-like II"/>
    <property type="match status" value="2"/>
</dbReference>
<dbReference type="InterPro" id="IPR001638">
    <property type="entry name" value="Solute-binding_3/MltF_N"/>
</dbReference>
<evidence type="ECO:0000259" key="6">
    <source>
        <dbReference type="SMART" id="SM00062"/>
    </source>
</evidence>
<evidence type="ECO:0000256" key="5">
    <source>
        <dbReference type="SAM" id="SignalP"/>
    </source>
</evidence>
<comment type="similarity">
    <text evidence="2 4">Belongs to the bacterial solute-binding protein 3 family.</text>
</comment>
<dbReference type="AlphaFoldDB" id="A0A1L8SXB8"/>
<gene>
    <name evidence="7" type="ORF">RV00_GL001071</name>
</gene>
<reference evidence="7 8" key="1">
    <citation type="submission" date="2014-12" db="EMBL/GenBank/DDBJ databases">
        <title>Draft genome sequences of 29 type strains of Enterococci.</title>
        <authorList>
            <person name="Zhong Z."/>
            <person name="Sun Z."/>
            <person name="Liu W."/>
            <person name="Zhang W."/>
            <person name="Zhang H."/>
        </authorList>
    </citation>
    <scope>NUCLEOTIDE SEQUENCE [LARGE SCALE GENOMIC DNA]</scope>
    <source>
        <strain evidence="7 8">DSM 22802</strain>
    </source>
</reference>
<organism evidence="7 8">
    <name type="scientific">Enterococcus devriesei</name>
    <dbReference type="NCBI Taxonomy" id="319970"/>
    <lineage>
        <taxon>Bacteria</taxon>
        <taxon>Bacillati</taxon>
        <taxon>Bacillota</taxon>
        <taxon>Bacilli</taxon>
        <taxon>Lactobacillales</taxon>
        <taxon>Enterococcaceae</taxon>
        <taxon>Enterococcus</taxon>
    </lineage>
</organism>
<evidence type="ECO:0000256" key="2">
    <source>
        <dbReference type="ARBA" id="ARBA00010333"/>
    </source>
</evidence>
<evidence type="ECO:0000256" key="3">
    <source>
        <dbReference type="ARBA" id="ARBA00022729"/>
    </source>
</evidence>
<name>A0A1L8SXB8_9ENTE</name>
<accession>A0A1L8SXB8</accession>
<comment type="caution">
    <text evidence="7">The sequence shown here is derived from an EMBL/GenBank/DDBJ whole genome shotgun (WGS) entry which is preliminary data.</text>
</comment>
<dbReference type="Pfam" id="PF00497">
    <property type="entry name" value="SBP_bac_3"/>
    <property type="match status" value="1"/>
</dbReference>
<evidence type="ECO:0000256" key="4">
    <source>
        <dbReference type="RuleBase" id="RU003744"/>
    </source>
</evidence>
<dbReference type="InterPro" id="IPR018313">
    <property type="entry name" value="SBP_3_CS"/>
</dbReference>
<keyword evidence="8" id="KW-1185">Reference proteome</keyword>
<dbReference type="PROSITE" id="PS51257">
    <property type="entry name" value="PROKAR_LIPOPROTEIN"/>
    <property type="match status" value="1"/>
</dbReference>
<protein>
    <submittedName>
        <fullName evidence="7">Extracellular solute-binding protein</fullName>
    </submittedName>
</protein>
<dbReference type="GO" id="GO:0030313">
    <property type="term" value="C:cell envelope"/>
    <property type="evidence" value="ECO:0007669"/>
    <property type="project" value="UniProtKB-SubCell"/>
</dbReference>
<keyword evidence="3 5" id="KW-0732">Signal</keyword>
<proteinExistence type="inferred from homology"/>
<sequence>MESIAMKKWWIGLTLLMASLIFTACGSSQASKDESWKKVADKETLTVATSGTLFPSSYYNDENKLVGYDVDVAKAVAKKLKLKINFKEYNVDGQVTAVNRGEADFAANDFGMSKGREKKFSLSSPIKYSFDSMIVRKSDDSGIHSLKDLKDKKAAGEPNTSYMKIAEKYGAKAVTYDNATNDQYLTDVANGRTDVILNDYYLQKMSVAALPDIPVKILEDVYFNANSSGFLFDKKQKALKEKIDEALADLKADGTLAKISQQYFGTDVSVKPKQTVTEQVSAD</sequence>
<feature type="signal peptide" evidence="5">
    <location>
        <begin position="1"/>
        <end position="30"/>
    </location>
</feature>
<evidence type="ECO:0000313" key="8">
    <source>
        <dbReference type="Proteomes" id="UP000183700"/>
    </source>
</evidence>
<feature type="domain" description="Solute-binding protein family 3/N-terminal" evidence="6">
    <location>
        <begin position="44"/>
        <end position="267"/>
    </location>
</feature>
<evidence type="ECO:0000256" key="1">
    <source>
        <dbReference type="ARBA" id="ARBA00004196"/>
    </source>
</evidence>
<dbReference type="STRING" id="319970.RV00_GL001071"/>
<dbReference type="SUPFAM" id="SSF53850">
    <property type="entry name" value="Periplasmic binding protein-like II"/>
    <property type="match status" value="1"/>
</dbReference>
<dbReference type="PANTHER" id="PTHR35936">
    <property type="entry name" value="MEMBRANE-BOUND LYTIC MUREIN TRANSGLYCOSYLASE F"/>
    <property type="match status" value="1"/>
</dbReference>
<feature type="chain" id="PRO_5012815246" evidence="5">
    <location>
        <begin position="31"/>
        <end position="283"/>
    </location>
</feature>
<dbReference type="Proteomes" id="UP000183700">
    <property type="component" value="Unassembled WGS sequence"/>
</dbReference>
<comment type="subcellular location">
    <subcellularLocation>
        <location evidence="1">Cell envelope</location>
    </subcellularLocation>
</comment>
<dbReference type="SMART" id="SM00062">
    <property type="entry name" value="PBPb"/>
    <property type="match status" value="1"/>
</dbReference>
<dbReference type="PANTHER" id="PTHR35936:SF34">
    <property type="entry name" value="ABC TRANSPORTER EXTRACELLULAR-BINDING PROTEIN YCKB-RELATED"/>
    <property type="match status" value="1"/>
</dbReference>
<dbReference type="PROSITE" id="PS01039">
    <property type="entry name" value="SBP_BACTERIAL_3"/>
    <property type="match status" value="1"/>
</dbReference>